<dbReference type="SMART" id="SM00365">
    <property type="entry name" value="LRR_SD22"/>
    <property type="match status" value="6"/>
</dbReference>
<evidence type="ECO:0000256" key="4">
    <source>
        <dbReference type="ARBA" id="ARBA00022692"/>
    </source>
</evidence>
<dbReference type="Pfam" id="PF13516">
    <property type="entry name" value="LRR_6"/>
    <property type="match status" value="2"/>
</dbReference>
<evidence type="ECO:0000256" key="6">
    <source>
        <dbReference type="ARBA" id="ARBA00022989"/>
    </source>
</evidence>
<dbReference type="SUPFAM" id="SSF52047">
    <property type="entry name" value="RNI-like"/>
    <property type="match status" value="1"/>
</dbReference>
<protein>
    <submittedName>
        <fullName evidence="8">Uncharacterized protein</fullName>
    </submittedName>
</protein>
<comment type="similarity">
    <text evidence="2">Belongs to the RLP family.</text>
</comment>
<evidence type="ECO:0000256" key="3">
    <source>
        <dbReference type="ARBA" id="ARBA00022614"/>
    </source>
</evidence>
<evidence type="ECO:0000256" key="7">
    <source>
        <dbReference type="ARBA" id="ARBA00023136"/>
    </source>
</evidence>
<evidence type="ECO:0000256" key="2">
    <source>
        <dbReference type="ARBA" id="ARBA00009592"/>
    </source>
</evidence>
<evidence type="ECO:0000256" key="1">
    <source>
        <dbReference type="ARBA" id="ARBA00004167"/>
    </source>
</evidence>
<evidence type="ECO:0000256" key="5">
    <source>
        <dbReference type="ARBA" id="ARBA00022737"/>
    </source>
</evidence>
<keyword evidence="7" id="KW-0472">Membrane</keyword>
<dbReference type="SMART" id="SM00369">
    <property type="entry name" value="LRR_TYP"/>
    <property type="match status" value="12"/>
</dbReference>
<keyword evidence="6" id="KW-1133">Transmembrane helix</keyword>
<dbReference type="PRINTS" id="PR00019">
    <property type="entry name" value="LEURICHRPT"/>
</dbReference>
<dbReference type="PROSITE" id="PS51450">
    <property type="entry name" value="LRR"/>
    <property type="match status" value="2"/>
</dbReference>
<dbReference type="InterPro" id="IPR051502">
    <property type="entry name" value="RLP_Defense_Trigger"/>
</dbReference>
<keyword evidence="5" id="KW-0677">Repeat</keyword>
<gene>
    <name evidence="8" type="ORF">SADUNF_Sadunf10G0076900</name>
</gene>
<evidence type="ECO:0000313" key="9">
    <source>
        <dbReference type="Proteomes" id="UP000657918"/>
    </source>
</evidence>
<sequence length="916" mass="102082">MALLTHVMGNDLRTSFPDKGRDTIDSQAKSHRRWENEVRWNLLLFPGGFEVLSSELRKLNVLDLSGNRFSNNLVSCFNGFSSLKSLDLSNNPLKRAADDAFCMFSSFHQASENHLAGFQVLSSRLKNLESLSLKMNEYNDSIFSTLTGLSSLKSLDLSYNHLTGSVAGFNAFQLQPTSLRKLENLDLSRNQLNSNISSILSGLLSLKSLDLSYNMLTASGFEVLPSKLRKLESLDLSYNEFNDGDLSHLCEFPFLKSLNLSGNKFSGSTTINDKDVAQFIFTAPNFTGCRLFSIGHITGLRKLEVLSMNELTITGTTLLQSLGTLPSLKTLSLKETNLSGTSIIQGTFFNSTTLEELILDGSSFPINNLQNIGAFSGLKILSFSDCNLNSILPAKGWCELKNLEQLDISRNNLRGSLPDCFRNFSSLQLLDVSGNRFTGNIASSPLSSLISLEFLSLSNNHFEVPLSFNSFMNHSKLKFFICDHSTLILRDKAGFQNFIPKLQLMFFSLSSRKSKALNADIPNFLYSQYDLRILDLSHNNFTGMFPSWLLKNNTRLEQLYLRENSFAGPLILQNQPNPYMTVVDISNNKISGQVPRNICSVFPDLSILRMAMNGITGCLPYCFGNMSSLEHMDLSDNQLSTVKLEQLKSSWIVNLSNNNLVGQIPPSIFNSSAFLYLYLDGNNFTGQISGFPPPNWIHLSALDISSNQLSGMLPAWMGNFSYLKAMDLSRNHFQGPIPRDFCDLGSLKYLDMSENNLLGSVPSCFGPSTIKHVHLSKNQLSGPLTNAFYNSSSLVTLDLNYNNFMGPISNWIGNLSVLSVLLLKANYFSGEFPTQLCLLERLSILDVSQNKLSGFLPSCLANYSFKQNLDKAAAFHERTFKIKSISKMYSETNLLLGRIDNQGRSFRVGHEKIVTE</sequence>
<dbReference type="Pfam" id="PF13855">
    <property type="entry name" value="LRR_8"/>
    <property type="match status" value="3"/>
</dbReference>
<dbReference type="PANTHER" id="PTHR48062:SF21">
    <property type="entry name" value="RECEPTOR-LIKE PROTEIN 12"/>
    <property type="match status" value="1"/>
</dbReference>
<dbReference type="OrthoDB" id="841911at2759"/>
<dbReference type="Proteomes" id="UP000657918">
    <property type="component" value="Unassembled WGS sequence"/>
</dbReference>
<keyword evidence="4" id="KW-0812">Transmembrane</keyword>
<name>A0A835JSY4_9ROSI</name>
<comment type="caution">
    <text evidence="8">The sequence shown here is derived from an EMBL/GenBank/DDBJ whole genome shotgun (WGS) entry which is preliminary data.</text>
</comment>
<accession>A0A835JSY4</accession>
<evidence type="ECO:0000313" key="8">
    <source>
        <dbReference type="EMBL" id="KAF9673949.1"/>
    </source>
</evidence>
<dbReference type="InterPro" id="IPR032675">
    <property type="entry name" value="LRR_dom_sf"/>
</dbReference>
<dbReference type="Pfam" id="PF00560">
    <property type="entry name" value="LRR_1"/>
    <property type="match status" value="5"/>
</dbReference>
<organism evidence="8 9">
    <name type="scientific">Salix dunnii</name>
    <dbReference type="NCBI Taxonomy" id="1413687"/>
    <lineage>
        <taxon>Eukaryota</taxon>
        <taxon>Viridiplantae</taxon>
        <taxon>Streptophyta</taxon>
        <taxon>Embryophyta</taxon>
        <taxon>Tracheophyta</taxon>
        <taxon>Spermatophyta</taxon>
        <taxon>Magnoliopsida</taxon>
        <taxon>eudicotyledons</taxon>
        <taxon>Gunneridae</taxon>
        <taxon>Pentapetalae</taxon>
        <taxon>rosids</taxon>
        <taxon>fabids</taxon>
        <taxon>Malpighiales</taxon>
        <taxon>Salicaceae</taxon>
        <taxon>Saliceae</taxon>
        <taxon>Salix</taxon>
    </lineage>
</organism>
<reference evidence="8 9" key="1">
    <citation type="submission" date="2020-10" db="EMBL/GenBank/DDBJ databases">
        <title>Plant Genome Project.</title>
        <authorList>
            <person name="Zhang R.-G."/>
        </authorList>
    </citation>
    <scope>NUCLEOTIDE SEQUENCE [LARGE SCALE GENOMIC DNA]</scope>
    <source>
        <strain evidence="8">FAFU-HL-1</strain>
        <tissue evidence="8">Leaf</tissue>
    </source>
</reference>
<dbReference type="InterPro" id="IPR003591">
    <property type="entry name" value="Leu-rich_rpt_typical-subtyp"/>
</dbReference>
<dbReference type="InterPro" id="IPR001611">
    <property type="entry name" value="Leu-rich_rpt"/>
</dbReference>
<dbReference type="Gene3D" id="3.80.10.10">
    <property type="entry name" value="Ribonuclease Inhibitor"/>
    <property type="match status" value="6"/>
</dbReference>
<dbReference type="SUPFAM" id="SSF52058">
    <property type="entry name" value="L domain-like"/>
    <property type="match status" value="2"/>
</dbReference>
<keyword evidence="9" id="KW-1185">Reference proteome</keyword>
<dbReference type="AlphaFoldDB" id="A0A835JSY4"/>
<dbReference type="EMBL" id="JADGMS010000010">
    <property type="protein sequence ID" value="KAF9673949.1"/>
    <property type="molecule type" value="Genomic_DNA"/>
</dbReference>
<dbReference type="GO" id="GO:0016020">
    <property type="term" value="C:membrane"/>
    <property type="evidence" value="ECO:0007669"/>
    <property type="project" value="UniProtKB-SubCell"/>
</dbReference>
<dbReference type="FunFam" id="3.80.10.10:FF:000095">
    <property type="entry name" value="LRR receptor-like serine/threonine-protein kinase GSO1"/>
    <property type="match status" value="1"/>
</dbReference>
<proteinExistence type="inferred from homology"/>
<comment type="subcellular location">
    <subcellularLocation>
        <location evidence="1">Membrane</location>
        <topology evidence="1">Single-pass membrane protein</topology>
    </subcellularLocation>
</comment>
<keyword evidence="3" id="KW-0433">Leucine-rich repeat</keyword>
<dbReference type="PANTHER" id="PTHR48062">
    <property type="entry name" value="RECEPTOR-LIKE PROTEIN 14"/>
    <property type="match status" value="1"/>
</dbReference>